<dbReference type="GO" id="GO:0010181">
    <property type="term" value="F:FMN binding"/>
    <property type="evidence" value="ECO:0007669"/>
    <property type="project" value="UniProtKB-UniRule"/>
</dbReference>
<gene>
    <name evidence="6" type="primary">azoR</name>
    <name evidence="8" type="ORF">BKA23_2640</name>
</gene>
<dbReference type="InterPro" id="IPR050104">
    <property type="entry name" value="FMN-dep_NADH:Q_OxRdtase_AzoR1"/>
</dbReference>
<dbReference type="SUPFAM" id="SSF52218">
    <property type="entry name" value="Flavoproteins"/>
    <property type="match status" value="1"/>
</dbReference>
<proteinExistence type="inferred from homology"/>
<comment type="cofactor">
    <cofactor evidence="6">
        <name>FMN</name>
        <dbReference type="ChEBI" id="CHEBI:58210"/>
    </cofactor>
    <text evidence="6">Binds 1 FMN per subunit.</text>
</comment>
<name>A0A561E3U2_9MICO</name>
<feature type="domain" description="Flavodoxin-like fold" evidence="7">
    <location>
        <begin position="3"/>
        <end position="202"/>
    </location>
</feature>
<organism evidence="8 9">
    <name type="scientific">Rudaeicoccus suwonensis</name>
    <dbReference type="NCBI Taxonomy" id="657409"/>
    <lineage>
        <taxon>Bacteria</taxon>
        <taxon>Bacillati</taxon>
        <taxon>Actinomycetota</taxon>
        <taxon>Actinomycetes</taxon>
        <taxon>Micrococcales</taxon>
        <taxon>Dermacoccaceae</taxon>
        <taxon>Rudaeicoccus</taxon>
    </lineage>
</organism>
<comment type="caution">
    <text evidence="6">Lacks conserved residue(s) required for the propagation of feature annotation.</text>
</comment>
<accession>A0A561E3U2</accession>
<comment type="caution">
    <text evidence="8">The sequence shown here is derived from an EMBL/GenBank/DDBJ whole genome shotgun (WGS) entry which is preliminary data.</text>
</comment>
<dbReference type="PANTHER" id="PTHR43741:SF4">
    <property type="entry name" value="FMN-DEPENDENT NADH:QUINONE OXIDOREDUCTASE"/>
    <property type="match status" value="1"/>
</dbReference>
<dbReference type="PANTHER" id="PTHR43741">
    <property type="entry name" value="FMN-DEPENDENT NADH-AZOREDUCTASE 1"/>
    <property type="match status" value="1"/>
</dbReference>
<comment type="catalytic activity">
    <reaction evidence="5">
        <text>N,N-dimethyl-1,4-phenylenediamine + anthranilate + 2 NAD(+) = 2-(4-dimethylaminophenyl)diazenylbenzoate + 2 NADH + 2 H(+)</text>
        <dbReference type="Rhea" id="RHEA:55872"/>
        <dbReference type="ChEBI" id="CHEBI:15378"/>
        <dbReference type="ChEBI" id="CHEBI:15783"/>
        <dbReference type="ChEBI" id="CHEBI:16567"/>
        <dbReference type="ChEBI" id="CHEBI:57540"/>
        <dbReference type="ChEBI" id="CHEBI:57945"/>
        <dbReference type="ChEBI" id="CHEBI:71579"/>
        <dbReference type="EC" id="1.7.1.17"/>
    </reaction>
    <physiologicalReaction direction="right-to-left" evidence="5">
        <dbReference type="Rhea" id="RHEA:55874"/>
    </physiologicalReaction>
</comment>
<dbReference type="OrthoDB" id="9787136at2"/>
<keyword evidence="2 6" id="KW-0288">FMN</keyword>
<dbReference type="Gene3D" id="3.40.50.360">
    <property type="match status" value="1"/>
</dbReference>
<dbReference type="GO" id="GO:0016652">
    <property type="term" value="F:oxidoreductase activity, acting on NAD(P)H as acceptor"/>
    <property type="evidence" value="ECO:0007669"/>
    <property type="project" value="UniProtKB-UniRule"/>
</dbReference>
<comment type="similarity">
    <text evidence="6">Belongs to the azoreductase type 1 family.</text>
</comment>
<reference evidence="8 9" key="1">
    <citation type="submission" date="2019-06" db="EMBL/GenBank/DDBJ databases">
        <title>Sequencing the genomes of 1000 actinobacteria strains.</title>
        <authorList>
            <person name="Klenk H.-P."/>
        </authorList>
    </citation>
    <scope>NUCLEOTIDE SEQUENCE [LARGE SCALE GENOMIC DNA]</scope>
    <source>
        <strain evidence="8 9">DSM 19560</strain>
    </source>
</reference>
<keyword evidence="1 6" id="KW-0285">Flavoprotein</keyword>
<comment type="function">
    <text evidence="6">Quinone reductase that provides resistance to thiol-specific stress caused by electrophilic quinones.</text>
</comment>
<evidence type="ECO:0000256" key="1">
    <source>
        <dbReference type="ARBA" id="ARBA00022630"/>
    </source>
</evidence>
<dbReference type="AlphaFoldDB" id="A0A561E3U2"/>
<evidence type="ECO:0000256" key="2">
    <source>
        <dbReference type="ARBA" id="ARBA00022643"/>
    </source>
</evidence>
<keyword evidence="3 6" id="KW-0560">Oxidoreductase</keyword>
<dbReference type="InterPro" id="IPR029039">
    <property type="entry name" value="Flavoprotein-like_sf"/>
</dbReference>
<evidence type="ECO:0000256" key="3">
    <source>
        <dbReference type="ARBA" id="ARBA00023002"/>
    </source>
</evidence>
<evidence type="ECO:0000259" key="7">
    <source>
        <dbReference type="Pfam" id="PF02525"/>
    </source>
</evidence>
<evidence type="ECO:0000256" key="6">
    <source>
        <dbReference type="HAMAP-Rule" id="MF_01216"/>
    </source>
</evidence>
<dbReference type="InterPro" id="IPR003680">
    <property type="entry name" value="Flavodoxin_fold"/>
</dbReference>
<dbReference type="EC" id="1.6.5.-" evidence="6"/>
<evidence type="ECO:0000256" key="5">
    <source>
        <dbReference type="ARBA" id="ARBA00048542"/>
    </source>
</evidence>
<dbReference type="Proteomes" id="UP000318297">
    <property type="component" value="Unassembled WGS sequence"/>
</dbReference>
<dbReference type="EMBL" id="VIVQ01000002">
    <property type="protein sequence ID" value="TWE10285.1"/>
    <property type="molecule type" value="Genomic_DNA"/>
</dbReference>
<dbReference type="HAMAP" id="MF_01216">
    <property type="entry name" value="Azoreductase_type1"/>
    <property type="match status" value="1"/>
</dbReference>
<protein>
    <recommendedName>
        <fullName evidence="6">FMN dependent NADH:quinone oxidoreductase</fullName>
        <ecNumber evidence="6">1.6.5.-</ecNumber>
    </recommendedName>
    <alternativeName>
        <fullName evidence="6">Azo-dye reductase</fullName>
    </alternativeName>
    <alternativeName>
        <fullName evidence="6">FMN-dependent NADH-azo compound oxidoreductase</fullName>
    </alternativeName>
    <alternativeName>
        <fullName evidence="6">FMN-dependent NADH-azoreductase</fullName>
        <ecNumber evidence="6">1.7.1.17</ecNumber>
    </alternativeName>
</protein>
<keyword evidence="4 6" id="KW-0520">NAD</keyword>
<dbReference type="GO" id="GO:0009055">
    <property type="term" value="F:electron transfer activity"/>
    <property type="evidence" value="ECO:0007669"/>
    <property type="project" value="UniProtKB-UniRule"/>
</dbReference>
<dbReference type="GO" id="GO:0016655">
    <property type="term" value="F:oxidoreductase activity, acting on NAD(P)H, quinone or similar compound as acceptor"/>
    <property type="evidence" value="ECO:0007669"/>
    <property type="project" value="InterPro"/>
</dbReference>
<sequence length="208" mass="22683">MSTLLHISSSPRDTASDSLALAQAFLDSHQAVRPEVNVETVDLFDGSLPQFGRLAAGAKMAVFGGGQPTPEQSGEWDSARTIFDRFADADSYLFSVPMWNGGVPYVLKQWIDIITQPGWAFGFDPATGYSGLLHGKKAAVVYTSGVYSVGAPPAYGRDFHSTFFTDWLHFVGIDQVTEIRWQPTVLTATRDEDRAAALERATEAGRTF</sequence>
<evidence type="ECO:0000313" key="8">
    <source>
        <dbReference type="EMBL" id="TWE10285.1"/>
    </source>
</evidence>
<feature type="binding site" evidence="6">
    <location>
        <position position="10"/>
    </location>
    <ligand>
        <name>FMN</name>
        <dbReference type="ChEBI" id="CHEBI:58210"/>
    </ligand>
</feature>
<comment type="catalytic activity">
    <reaction evidence="6">
        <text>2 a quinone + NADH + H(+) = 2 a 1,4-benzosemiquinone + NAD(+)</text>
        <dbReference type="Rhea" id="RHEA:65952"/>
        <dbReference type="ChEBI" id="CHEBI:15378"/>
        <dbReference type="ChEBI" id="CHEBI:57540"/>
        <dbReference type="ChEBI" id="CHEBI:57945"/>
        <dbReference type="ChEBI" id="CHEBI:132124"/>
        <dbReference type="ChEBI" id="CHEBI:134225"/>
    </reaction>
</comment>
<comment type="subunit">
    <text evidence="6">Homodimer.</text>
</comment>
<dbReference type="InterPro" id="IPR023048">
    <property type="entry name" value="NADH:quinone_OxRdtase_FMN_depd"/>
</dbReference>
<feature type="binding site" evidence="6">
    <location>
        <begin position="16"/>
        <end position="18"/>
    </location>
    <ligand>
        <name>FMN</name>
        <dbReference type="ChEBI" id="CHEBI:58210"/>
    </ligand>
</feature>
<keyword evidence="9" id="KW-1185">Reference proteome</keyword>
<dbReference type="EC" id="1.7.1.17" evidence="6"/>
<dbReference type="RefSeq" id="WP_145229140.1">
    <property type="nucleotide sequence ID" value="NZ_VIVQ01000002.1"/>
</dbReference>
<evidence type="ECO:0000256" key="4">
    <source>
        <dbReference type="ARBA" id="ARBA00023027"/>
    </source>
</evidence>
<evidence type="ECO:0000313" key="9">
    <source>
        <dbReference type="Proteomes" id="UP000318297"/>
    </source>
</evidence>
<comment type="function">
    <text evidence="6">Also exhibits azoreductase activity. Catalyzes the reductive cleavage of the azo bond in aromatic azo compounds to the corresponding amines.</text>
</comment>
<dbReference type="Pfam" id="PF02525">
    <property type="entry name" value="Flavodoxin_2"/>
    <property type="match status" value="1"/>
</dbReference>